<keyword evidence="1" id="KW-0862">Zinc</keyword>
<reference evidence="4" key="2">
    <citation type="journal article" date="2023" name="Science">
        <title>Genomic signatures of disease resistance in endangered staghorn corals.</title>
        <authorList>
            <person name="Vollmer S.V."/>
            <person name="Selwyn J.D."/>
            <person name="Despard B.A."/>
            <person name="Roesel C.L."/>
        </authorList>
    </citation>
    <scope>NUCLEOTIDE SEQUENCE</scope>
    <source>
        <strain evidence="4">K2</strain>
    </source>
</reference>
<evidence type="ECO:0000313" key="4">
    <source>
        <dbReference type="EMBL" id="KAK2560313.1"/>
    </source>
</evidence>
<gene>
    <name evidence="4" type="ORF">P5673_017313</name>
</gene>
<dbReference type="PROSITE" id="PS50157">
    <property type="entry name" value="ZINC_FINGER_C2H2_2"/>
    <property type="match status" value="1"/>
</dbReference>
<keyword evidence="1" id="KW-0479">Metal-binding</keyword>
<keyword evidence="1" id="KW-0863">Zinc-finger</keyword>
<protein>
    <recommendedName>
        <fullName evidence="3">C2H2-type domain-containing protein</fullName>
    </recommendedName>
</protein>
<dbReference type="Gene3D" id="3.30.160.60">
    <property type="entry name" value="Classic Zinc Finger"/>
    <property type="match status" value="1"/>
</dbReference>
<dbReference type="EMBL" id="JARQWQ010000037">
    <property type="protein sequence ID" value="KAK2560313.1"/>
    <property type="molecule type" value="Genomic_DNA"/>
</dbReference>
<accession>A0AAD9V3W7</accession>
<reference evidence="4" key="1">
    <citation type="journal article" date="2023" name="G3 (Bethesda)">
        <title>Whole genome assembly and annotation of the endangered Caribbean coral Acropora cervicornis.</title>
        <authorList>
            <person name="Selwyn J.D."/>
            <person name="Vollmer S.V."/>
        </authorList>
    </citation>
    <scope>NUCLEOTIDE SEQUENCE</scope>
    <source>
        <strain evidence="4">K2</strain>
    </source>
</reference>
<keyword evidence="5" id="KW-1185">Reference proteome</keyword>
<dbReference type="InterPro" id="IPR004242">
    <property type="entry name" value="Transposase_21"/>
</dbReference>
<dbReference type="GO" id="GO:0008270">
    <property type="term" value="F:zinc ion binding"/>
    <property type="evidence" value="ECO:0007669"/>
    <property type="project" value="UniProtKB-KW"/>
</dbReference>
<evidence type="ECO:0000256" key="1">
    <source>
        <dbReference type="PROSITE-ProRule" id="PRU00042"/>
    </source>
</evidence>
<dbReference type="PANTHER" id="PTHR46579:SF2">
    <property type="entry name" value="C2H2-TYPE DOMAIN-CONTAINING PROTEIN"/>
    <property type="match status" value="1"/>
</dbReference>
<feature type="domain" description="C2H2-type" evidence="3">
    <location>
        <begin position="24"/>
        <end position="52"/>
    </location>
</feature>
<sequence length="1008" mass="116054">MSSVHYFESSSIFKTPVSADLLANKCDSCGKTFSHSSSYRRHIRTSCRAQKRRRLLWLPEEGESEELDSDEDGISALSDGSFAENADGSPKPCNLGQIQESSILHEEDTMGNEEEPSFQEVSESEQEASDIPTSSNEEPISDDEDIECNSLHWSEEDVQGLMQDINEPLPEPPIEKSRLSQVNLLLRWLCCFILYWQVVTRVSDSTVEWLLLFLSRFLEVFGRGLDSELMKNIVLVFPTSIYLLHRISAVQRDNFEKFVVCSKCTKLYHLDECFERKHGTVLPKQCSNILFPLGKAKLCGTKLVNKVILKNGITRFYPLKVYCWKSIIDQLESILERTGIPELCEEWRTRLVDEDILADVCDGEVWKNFKWRDESSFFNSERRYGLMLNVDWFQPFKRRSDYSVGVIYFVIMNLPRSERFKFENVLFGGIIPSLDAEPKLHTFLDPCVNELNGLWKGIHLKTSLSTVPLTVVAALLCVAADIPATRKVCGFVGHSASRACSKCFKFFQGGFREKNDFSGFSDRLSWPERNGLTHKRNCEKLLTAKSKADYTRLSRMYGVHLCALTKLEYFDCVRFHIIDPMHNLFLGTAKYVFKLWTENVLSKEQLKEIGRKIEELNTATSIGRIPKKIASNHGNFTAEEWKNWTLTFSMYSLYGILPDRHLRVWERFVLACKILCQPVLSKQEILKGDALLVNFCMGMEQLYGKKFLTCNMHLHCHLRKVLMDYGPVFGFWLFSFERYNGHLGSTYTNNRSVEIKFMRDFLKERFLLPSARNLPTPQQDTFLPIFHRGKDKVSRTENMLHSYYKLSQMESFSGVEWYDNRNIQAPTCYESELLKPEYIGGLFQAYRTMYPDHTNICLDDIQLTVKKFGSLLLGAERFGSKIECRNLRTARILASWHAADGSVSSTSPLSPGIVDYYISHKLHVNGMQREHYFAFVRWFKKHTRKQCLGTFNTLPVYHASKFEQFGSSCFLPVHRIHSLFTGATLSIDSVNLLAVCAIPRHANISRAN</sequence>
<dbReference type="InterPro" id="IPR013087">
    <property type="entry name" value="Znf_C2H2_type"/>
</dbReference>
<dbReference type="Proteomes" id="UP001249851">
    <property type="component" value="Unassembled WGS sequence"/>
</dbReference>
<proteinExistence type="predicted"/>
<evidence type="ECO:0000256" key="2">
    <source>
        <dbReference type="SAM" id="MobiDB-lite"/>
    </source>
</evidence>
<feature type="compositionally biased region" description="Acidic residues" evidence="2">
    <location>
        <begin position="62"/>
        <end position="73"/>
    </location>
</feature>
<evidence type="ECO:0000313" key="5">
    <source>
        <dbReference type="Proteomes" id="UP001249851"/>
    </source>
</evidence>
<feature type="region of interest" description="Disordered" evidence="2">
    <location>
        <begin position="62"/>
        <end position="143"/>
    </location>
</feature>
<dbReference type="AlphaFoldDB" id="A0AAD9V3W7"/>
<evidence type="ECO:0000259" key="3">
    <source>
        <dbReference type="PROSITE" id="PS50157"/>
    </source>
</evidence>
<comment type="caution">
    <text evidence="4">The sequence shown here is derived from an EMBL/GenBank/DDBJ whole genome shotgun (WGS) entry which is preliminary data.</text>
</comment>
<dbReference type="PANTHER" id="PTHR46579">
    <property type="entry name" value="F5/8 TYPE C DOMAIN-CONTAINING PROTEIN-RELATED"/>
    <property type="match status" value="1"/>
</dbReference>
<feature type="compositionally biased region" description="Acidic residues" evidence="2">
    <location>
        <begin position="109"/>
        <end position="128"/>
    </location>
</feature>
<organism evidence="4 5">
    <name type="scientific">Acropora cervicornis</name>
    <name type="common">Staghorn coral</name>
    <dbReference type="NCBI Taxonomy" id="6130"/>
    <lineage>
        <taxon>Eukaryota</taxon>
        <taxon>Metazoa</taxon>
        <taxon>Cnidaria</taxon>
        <taxon>Anthozoa</taxon>
        <taxon>Hexacorallia</taxon>
        <taxon>Scleractinia</taxon>
        <taxon>Astrocoeniina</taxon>
        <taxon>Acroporidae</taxon>
        <taxon>Acropora</taxon>
    </lineage>
</organism>
<name>A0AAD9V3W7_ACRCE</name>
<dbReference type="Pfam" id="PF02992">
    <property type="entry name" value="Transposase_21"/>
    <property type="match status" value="1"/>
</dbReference>